<evidence type="ECO:0000313" key="2">
    <source>
        <dbReference type="Proteomes" id="UP000194236"/>
    </source>
</evidence>
<sequence length="18" mass="2090">MQLDEILGGVTDTFAYMW</sequence>
<dbReference type="AlphaFoldDB" id="A0A1Y3BTR8"/>
<protein>
    <submittedName>
        <fullName evidence="1">Uncharacterized protein</fullName>
    </submittedName>
</protein>
<reference evidence="1 2" key="1">
    <citation type="submission" date="2017-03" db="EMBL/GenBank/DDBJ databases">
        <title>Genome Survey of Euroglyphus maynei.</title>
        <authorList>
            <person name="Arlian L.G."/>
            <person name="Morgan M.S."/>
            <person name="Rider S.D."/>
        </authorList>
    </citation>
    <scope>NUCLEOTIDE SEQUENCE [LARGE SCALE GENOMIC DNA]</scope>
    <source>
        <strain evidence="1">Arlian Lab</strain>
        <tissue evidence="1">Whole body</tissue>
    </source>
</reference>
<accession>A0A1Y3BTR8</accession>
<proteinExistence type="predicted"/>
<evidence type="ECO:0000313" key="1">
    <source>
        <dbReference type="EMBL" id="OTF82565.1"/>
    </source>
</evidence>
<dbReference type="Proteomes" id="UP000194236">
    <property type="component" value="Unassembled WGS sequence"/>
</dbReference>
<gene>
    <name evidence="1" type="ORF">BLA29_015567</name>
</gene>
<comment type="caution">
    <text evidence="1">The sequence shown here is derived from an EMBL/GenBank/DDBJ whole genome shotgun (WGS) entry which is preliminary data.</text>
</comment>
<dbReference type="EMBL" id="MUJZ01007879">
    <property type="protein sequence ID" value="OTF82565.1"/>
    <property type="molecule type" value="Genomic_DNA"/>
</dbReference>
<keyword evidence="2" id="KW-1185">Reference proteome</keyword>
<organism evidence="1 2">
    <name type="scientific">Euroglyphus maynei</name>
    <name type="common">Mayne's house dust mite</name>
    <dbReference type="NCBI Taxonomy" id="6958"/>
    <lineage>
        <taxon>Eukaryota</taxon>
        <taxon>Metazoa</taxon>
        <taxon>Ecdysozoa</taxon>
        <taxon>Arthropoda</taxon>
        <taxon>Chelicerata</taxon>
        <taxon>Arachnida</taxon>
        <taxon>Acari</taxon>
        <taxon>Acariformes</taxon>
        <taxon>Sarcoptiformes</taxon>
        <taxon>Astigmata</taxon>
        <taxon>Psoroptidia</taxon>
        <taxon>Analgoidea</taxon>
        <taxon>Pyroglyphidae</taxon>
        <taxon>Pyroglyphinae</taxon>
        <taxon>Euroglyphus</taxon>
    </lineage>
</organism>
<name>A0A1Y3BTR8_EURMA</name>